<dbReference type="InterPro" id="IPR002143">
    <property type="entry name" value="Ribosomal_uL1"/>
</dbReference>
<comment type="similarity">
    <text evidence="1 9">Belongs to the universal ribosomal protein uL1 family.</text>
</comment>
<keyword evidence="9" id="KW-0820">tRNA-binding</keyword>
<evidence type="ECO:0000256" key="7">
    <source>
        <dbReference type="ARBA" id="ARBA00023274"/>
    </source>
</evidence>
<dbReference type="PIRSF" id="PIRSF002155">
    <property type="entry name" value="Ribosomal_L1"/>
    <property type="match status" value="1"/>
</dbReference>
<comment type="function">
    <text evidence="9">Protein L1 is also a translational repressor protein, it controls the translation of the L11 operon by binding to its mRNA.</text>
</comment>
<dbReference type="HAMAP" id="MF_01318_B">
    <property type="entry name" value="Ribosomal_uL1_B"/>
    <property type="match status" value="1"/>
</dbReference>
<organism evidence="10 11">
    <name type="scientific">Candidatus Uhrbacteria bacterium GW2011_GWC1_41_20</name>
    <dbReference type="NCBI Taxonomy" id="1618983"/>
    <lineage>
        <taxon>Bacteria</taxon>
        <taxon>Candidatus Uhriibacteriota</taxon>
    </lineage>
</organism>
<proteinExistence type="inferred from homology"/>
<evidence type="ECO:0000256" key="5">
    <source>
        <dbReference type="ARBA" id="ARBA00022884"/>
    </source>
</evidence>
<dbReference type="GO" id="GO:0006417">
    <property type="term" value="P:regulation of translation"/>
    <property type="evidence" value="ECO:0007669"/>
    <property type="project" value="UniProtKB-KW"/>
</dbReference>
<dbReference type="CDD" id="cd00403">
    <property type="entry name" value="Ribosomal_L1"/>
    <property type="match status" value="1"/>
</dbReference>
<keyword evidence="6 9" id="KW-0689">Ribosomal protein</keyword>
<accession>A0A0G0VFT8</accession>
<dbReference type="Proteomes" id="UP000033930">
    <property type="component" value="Unassembled WGS sequence"/>
</dbReference>
<dbReference type="GO" id="GO:0019843">
    <property type="term" value="F:rRNA binding"/>
    <property type="evidence" value="ECO:0007669"/>
    <property type="project" value="UniProtKB-UniRule"/>
</dbReference>
<keyword evidence="5 9" id="KW-0694">RNA-binding</keyword>
<evidence type="ECO:0000256" key="8">
    <source>
        <dbReference type="ARBA" id="ARBA00035241"/>
    </source>
</evidence>
<sequence>MPKHSKRFKEAQKTVDKTKLYTLEEAIKVLKSVAPAKFDESVEIHMRLGIDPKQSDQQIRPTISLPHGSGKVVRVAAFVDSANETAAKEAGADIIGTEEYIEKLVQKGEINFDVAVAVPSMMPKLAKAARILGPRGLMPNPKTDTVGTNIEKMIKEQKAGKVSFKNDATANIHMTVAKISFDEAKLLDNIKTAIEAIKKAKPSKSKGIFIKSATLTSTMGPAIKLDLSSL</sequence>
<keyword evidence="4 9" id="KW-0810">Translation regulation</keyword>
<dbReference type="PATRIC" id="fig|1618983.3.peg.254"/>
<dbReference type="Gene3D" id="3.40.50.790">
    <property type="match status" value="1"/>
</dbReference>
<keyword evidence="2 9" id="KW-0678">Repressor</keyword>
<dbReference type="Pfam" id="PF00687">
    <property type="entry name" value="Ribosomal_L1"/>
    <property type="match status" value="1"/>
</dbReference>
<keyword evidence="7 9" id="KW-0687">Ribonucleoprotein</keyword>
<keyword evidence="3 9" id="KW-0699">rRNA-binding</keyword>
<dbReference type="NCBIfam" id="TIGR01169">
    <property type="entry name" value="rplA_bact"/>
    <property type="match status" value="1"/>
</dbReference>
<dbReference type="SUPFAM" id="SSF56808">
    <property type="entry name" value="Ribosomal protein L1"/>
    <property type="match status" value="1"/>
</dbReference>
<evidence type="ECO:0000256" key="3">
    <source>
        <dbReference type="ARBA" id="ARBA00022730"/>
    </source>
</evidence>
<dbReference type="InterPro" id="IPR023674">
    <property type="entry name" value="Ribosomal_uL1-like"/>
</dbReference>
<reference evidence="10 11" key="1">
    <citation type="journal article" date="2015" name="Nature">
        <title>rRNA introns, odd ribosomes, and small enigmatic genomes across a large radiation of phyla.</title>
        <authorList>
            <person name="Brown C.T."/>
            <person name="Hug L.A."/>
            <person name="Thomas B.C."/>
            <person name="Sharon I."/>
            <person name="Castelle C.J."/>
            <person name="Singh A."/>
            <person name="Wilkins M.J."/>
            <person name="Williams K.H."/>
            <person name="Banfield J.F."/>
        </authorList>
    </citation>
    <scope>NUCLEOTIDE SEQUENCE [LARGE SCALE GENOMIC DNA]</scope>
</reference>
<dbReference type="PANTHER" id="PTHR36427:SF3">
    <property type="entry name" value="LARGE RIBOSOMAL SUBUNIT PROTEIN UL1M"/>
    <property type="match status" value="1"/>
</dbReference>
<evidence type="ECO:0000313" key="11">
    <source>
        <dbReference type="Proteomes" id="UP000033930"/>
    </source>
</evidence>
<dbReference type="EMBL" id="LCAW01000004">
    <property type="protein sequence ID" value="KKR99658.1"/>
    <property type="molecule type" value="Genomic_DNA"/>
</dbReference>
<comment type="function">
    <text evidence="9">Binds directly to 23S rRNA. The L1 stalk is quite mobile in the ribosome, and is involved in E site tRNA release.</text>
</comment>
<name>A0A0G0VFT8_9BACT</name>
<dbReference type="FunFam" id="3.40.50.790:FF:000001">
    <property type="entry name" value="50S ribosomal protein L1"/>
    <property type="match status" value="1"/>
</dbReference>
<dbReference type="GO" id="GO:0006412">
    <property type="term" value="P:translation"/>
    <property type="evidence" value="ECO:0007669"/>
    <property type="project" value="UniProtKB-UniRule"/>
</dbReference>
<dbReference type="GO" id="GO:0000049">
    <property type="term" value="F:tRNA binding"/>
    <property type="evidence" value="ECO:0007669"/>
    <property type="project" value="UniProtKB-KW"/>
</dbReference>
<evidence type="ECO:0000256" key="4">
    <source>
        <dbReference type="ARBA" id="ARBA00022845"/>
    </source>
</evidence>
<comment type="subunit">
    <text evidence="9">Part of the 50S ribosomal subunit.</text>
</comment>
<dbReference type="InterPro" id="IPR028364">
    <property type="entry name" value="Ribosomal_uL1/biogenesis"/>
</dbReference>
<dbReference type="PANTHER" id="PTHR36427">
    <property type="entry name" value="54S RIBOSOMAL PROTEIN L1, MITOCHONDRIAL"/>
    <property type="match status" value="1"/>
</dbReference>
<evidence type="ECO:0000256" key="1">
    <source>
        <dbReference type="ARBA" id="ARBA00010531"/>
    </source>
</evidence>
<dbReference type="GO" id="GO:0015934">
    <property type="term" value="C:large ribosomal subunit"/>
    <property type="evidence" value="ECO:0007669"/>
    <property type="project" value="InterPro"/>
</dbReference>
<evidence type="ECO:0000256" key="6">
    <source>
        <dbReference type="ARBA" id="ARBA00022980"/>
    </source>
</evidence>
<comment type="caution">
    <text evidence="10">The sequence shown here is derived from an EMBL/GenBank/DDBJ whole genome shotgun (WGS) entry which is preliminary data.</text>
</comment>
<dbReference type="Gene3D" id="3.30.190.20">
    <property type="match status" value="1"/>
</dbReference>
<protein>
    <recommendedName>
        <fullName evidence="8 9">Large ribosomal subunit protein uL1</fullName>
    </recommendedName>
</protein>
<evidence type="ECO:0000313" key="10">
    <source>
        <dbReference type="EMBL" id="KKR99658.1"/>
    </source>
</evidence>
<dbReference type="GO" id="GO:0003735">
    <property type="term" value="F:structural constituent of ribosome"/>
    <property type="evidence" value="ECO:0007669"/>
    <property type="project" value="InterPro"/>
</dbReference>
<dbReference type="InterPro" id="IPR005878">
    <property type="entry name" value="Ribosom_uL1_bac-type"/>
</dbReference>
<evidence type="ECO:0000256" key="9">
    <source>
        <dbReference type="HAMAP-Rule" id="MF_01318"/>
    </source>
</evidence>
<evidence type="ECO:0000256" key="2">
    <source>
        <dbReference type="ARBA" id="ARBA00022491"/>
    </source>
</evidence>
<dbReference type="AlphaFoldDB" id="A0A0G0VFT8"/>
<dbReference type="InterPro" id="IPR016095">
    <property type="entry name" value="Ribosomal_uL1_3-a/b-sand"/>
</dbReference>
<gene>
    <name evidence="9" type="primary">rplA</name>
    <name evidence="10" type="ORF">UU50_C0004G0039</name>
</gene>